<proteinExistence type="predicted"/>
<accession>A0A1H9FNH0</accession>
<dbReference type="EMBL" id="FOGB01000003">
    <property type="protein sequence ID" value="SEQ39501.1"/>
    <property type="molecule type" value="Genomic_DNA"/>
</dbReference>
<sequence length="67" mass="7949">MRFKHFLYIEYIVILFITRLTSSFLMTAFVRAVAKKVTAKICPVQPFVREGYIDDSIRPQFRHLMPP</sequence>
<dbReference type="Proteomes" id="UP000198749">
    <property type="component" value="Unassembled WGS sequence"/>
</dbReference>
<protein>
    <submittedName>
        <fullName evidence="2">Uncharacterized protein</fullName>
    </submittedName>
</protein>
<name>A0A1H9FNH0_9GAMM</name>
<evidence type="ECO:0000313" key="3">
    <source>
        <dbReference type="Proteomes" id="UP000198749"/>
    </source>
</evidence>
<reference evidence="3" key="1">
    <citation type="submission" date="2016-10" db="EMBL/GenBank/DDBJ databases">
        <authorList>
            <person name="Varghese N."/>
            <person name="Submissions S."/>
        </authorList>
    </citation>
    <scope>NUCLEOTIDE SEQUENCE [LARGE SCALE GENOMIC DNA]</scope>
    <source>
        <strain evidence="3">DSM 18887</strain>
    </source>
</reference>
<keyword evidence="3" id="KW-1185">Reference proteome</keyword>
<organism evidence="2 3">
    <name type="scientific">Amphritea atlantica</name>
    <dbReference type="NCBI Taxonomy" id="355243"/>
    <lineage>
        <taxon>Bacteria</taxon>
        <taxon>Pseudomonadati</taxon>
        <taxon>Pseudomonadota</taxon>
        <taxon>Gammaproteobacteria</taxon>
        <taxon>Oceanospirillales</taxon>
        <taxon>Oceanospirillaceae</taxon>
        <taxon>Amphritea</taxon>
    </lineage>
</organism>
<keyword evidence="1" id="KW-0472">Membrane</keyword>
<dbReference type="AlphaFoldDB" id="A0A1H9FNH0"/>
<keyword evidence="1" id="KW-1133">Transmembrane helix</keyword>
<gene>
    <name evidence="2" type="ORF">SAMN03080615_01356</name>
</gene>
<evidence type="ECO:0000313" key="2">
    <source>
        <dbReference type="EMBL" id="SEQ39501.1"/>
    </source>
</evidence>
<feature type="transmembrane region" description="Helical" evidence="1">
    <location>
        <begin position="6"/>
        <end position="30"/>
    </location>
</feature>
<keyword evidence="1" id="KW-0812">Transmembrane</keyword>
<evidence type="ECO:0000256" key="1">
    <source>
        <dbReference type="SAM" id="Phobius"/>
    </source>
</evidence>